<proteinExistence type="predicted"/>
<reference evidence="2" key="1">
    <citation type="submission" date="2020-05" db="EMBL/GenBank/DDBJ databases">
        <title>Mycena genomes resolve the evolution of fungal bioluminescence.</title>
        <authorList>
            <person name="Tsai I.J."/>
        </authorList>
    </citation>
    <scope>NUCLEOTIDE SEQUENCE</scope>
    <source>
        <strain evidence="2">160909Yilan</strain>
    </source>
</reference>
<protein>
    <submittedName>
        <fullName evidence="2">Uncharacterized protein</fullName>
    </submittedName>
</protein>
<organism evidence="2 3">
    <name type="scientific">Mycena sanguinolenta</name>
    <dbReference type="NCBI Taxonomy" id="230812"/>
    <lineage>
        <taxon>Eukaryota</taxon>
        <taxon>Fungi</taxon>
        <taxon>Dikarya</taxon>
        <taxon>Basidiomycota</taxon>
        <taxon>Agaricomycotina</taxon>
        <taxon>Agaricomycetes</taxon>
        <taxon>Agaricomycetidae</taxon>
        <taxon>Agaricales</taxon>
        <taxon>Marasmiineae</taxon>
        <taxon>Mycenaceae</taxon>
        <taxon>Mycena</taxon>
    </lineage>
</organism>
<comment type="caution">
    <text evidence="2">The sequence shown here is derived from an EMBL/GenBank/DDBJ whole genome shotgun (WGS) entry which is preliminary data.</text>
</comment>
<evidence type="ECO:0000313" key="3">
    <source>
        <dbReference type="Proteomes" id="UP000623467"/>
    </source>
</evidence>
<sequence length="280" mass="30275">MLARRGVLEFSTTTAFASISAHPRGLLDHYRREPTRPTTASLPIPLEALRVRGELEPMAPPSFMRPQGTMSAVSLLPARAPAPGPTPRSSWGRLEGGRDWVGEEDPPREDVFGRGTRANVRQIITASFLVYPDLQMHIGASRSSFLSPLAPFLRFSPTTSSARPSRGCSAPLASSGKALTDGTNALVRDGGLPCYRAPKTHTRGLPPNPLLPRYLLPIPFLSPFRLLPFHRARQSRLLLPRSCLLFFGPQLADLALSAGPTSISPHAEGPVRPVSSAAKE</sequence>
<accession>A0A8H7CM01</accession>
<dbReference type="EMBL" id="JACAZH010000025">
    <property type="protein sequence ID" value="KAF7342669.1"/>
    <property type="molecule type" value="Genomic_DNA"/>
</dbReference>
<gene>
    <name evidence="2" type="ORF">MSAN_02024700</name>
</gene>
<evidence type="ECO:0000313" key="2">
    <source>
        <dbReference type="EMBL" id="KAF7342669.1"/>
    </source>
</evidence>
<feature type="region of interest" description="Disordered" evidence="1">
    <location>
        <begin position="79"/>
        <end position="112"/>
    </location>
</feature>
<dbReference type="AlphaFoldDB" id="A0A8H7CM01"/>
<dbReference type="Proteomes" id="UP000623467">
    <property type="component" value="Unassembled WGS sequence"/>
</dbReference>
<evidence type="ECO:0000256" key="1">
    <source>
        <dbReference type="SAM" id="MobiDB-lite"/>
    </source>
</evidence>
<name>A0A8H7CM01_9AGAR</name>
<keyword evidence="3" id="KW-1185">Reference proteome</keyword>